<proteinExistence type="predicted"/>
<dbReference type="Proteomes" id="UP000279553">
    <property type="component" value="Unassembled WGS sequence"/>
</dbReference>
<evidence type="ECO:0000313" key="1">
    <source>
        <dbReference type="EMBL" id="RMQ35847.1"/>
    </source>
</evidence>
<gene>
    <name evidence="1" type="ORF">ALQ05_200232</name>
</gene>
<dbReference type="EMBL" id="RBRD01000175">
    <property type="protein sequence ID" value="RMQ35847.1"/>
    <property type="molecule type" value="Genomic_DNA"/>
</dbReference>
<dbReference type="AlphaFoldDB" id="A0A3M4L2Z8"/>
<reference evidence="1 2" key="1">
    <citation type="submission" date="2018-08" db="EMBL/GenBank/DDBJ databases">
        <title>Recombination of ecologically and evolutionarily significant loci maintains genetic cohesion in the Pseudomonas syringae species complex.</title>
        <authorList>
            <person name="Dillon M."/>
            <person name="Thakur S."/>
            <person name="Almeida R.N.D."/>
            <person name="Weir B.S."/>
            <person name="Guttman D.S."/>
        </authorList>
    </citation>
    <scope>NUCLEOTIDE SEQUENCE [LARGE SCALE GENOMIC DNA]</scope>
    <source>
        <strain evidence="1 2">ICMP 535</strain>
    </source>
</reference>
<comment type="caution">
    <text evidence="1">The sequence shown here is derived from an EMBL/GenBank/DDBJ whole genome shotgun (WGS) entry which is preliminary data.</text>
</comment>
<accession>A0A3M4L2Z8</accession>
<name>A0A3M4L2Z8_PSEA0</name>
<organism evidence="1 2">
    <name type="scientific">Pseudomonas amygdali pv. mori</name>
    <dbReference type="NCBI Taxonomy" id="34065"/>
    <lineage>
        <taxon>Bacteria</taxon>
        <taxon>Pseudomonadati</taxon>
        <taxon>Pseudomonadota</taxon>
        <taxon>Gammaproteobacteria</taxon>
        <taxon>Pseudomonadales</taxon>
        <taxon>Pseudomonadaceae</taxon>
        <taxon>Pseudomonas</taxon>
        <taxon>Pseudomonas amygdali</taxon>
    </lineage>
</organism>
<evidence type="ECO:0000313" key="2">
    <source>
        <dbReference type="Proteomes" id="UP000279553"/>
    </source>
</evidence>
<sequence length="61" mass="6734">MMRDSLVEIVRIWLKAEIPFACRCFGGISGNESNDLQLEATLGVATPLRSSLQLIRSLLSL</sequence>
<protein>
    <submittedName>
        <fullName evidence="1">Uncharacterized protein</fullName>
    </submittedName>
</protein>